<evidence type="ECO:0000256" key="5">
    <source>
        <dbReference type="ARBA" id="ARBA00023125"/>
    </source>
</evidence>
<feature type="region of interest" description="Disordered" evidence="8">
    <location>
        <begin position="1273"/>
        <end position="1292"/>
    </location>
</feature>
<name>A0A8K0NPP5_9TREE</name>
<accession>A0A8K0NPP5</accession>
<dbReference type="InterPro" id="IPR036864">
    <property type="entry name" value="Zn2-C6_fun-type_DNA-bd_sf"/>
</dbReference>
<dbReference type="PANTHER" id="PTHR31313:SF81">
    <property type="entry name" value="TY1 ENHANCER ACTIVATOR"/>
    <property type="match status" value="1"/>
</dbReference>
<dbReference type="InterPro" id="IPR007219">
    <property type="entry name" value="XnlR_reg_dom"/>
</dbReference>
<feature type="compositionally biased region" description="Polar residues" evidence="8">
    <location>
        <begin position="393"/>
        <end position="405"/>
    </location>
</feature>
<dbReference type="CDD" id="cd00067">
    <property type="entry name" value="GAL4"/>
    <property type="match status" value="1"/>
</dbReference>
<dbReference type="InterPro" id="IPR001138">
    <property type="entry name" value="Zn2Cys6_DnaBD"/>
</dbReference>
<feature type="domain" description="Zn(2)-C6 fungal-type" evidence="9">
    <location>
        <begin position="108"/>
        <end position="131"/>
    </location>
</feature>
<feature type="region of interest" description="Disordered" evidence="8">
    <location>
        <begin position="1"/>
        <end position="102"/>
    </location>
</feature>
<evidence type="ECO:0000259" key="9">
    <source>
        <dbReference type="PROSITE" id="PS50048"/>
    </source>
</evidence>
<dbReference type="PANTHER" id="PTHR31313">
    <property type="entry name" value="TY1 ENHANCER ACTIVATOR"/>
    <property type="match status" value="1"/>
</dbReference>
<dbReference type="GO" id="GO:0006351">
    <property type="term" value="P:DNA-templated transcription"/>
    <property type="evidence" value="ECO:0007669"/>
    <property type="project" value="InterPro"/>
</dbReference>
<dbReference type="EMBL" id="JABELV010000102">
    <property type="protein sequence ID" value="KAG7530988.1"/>
    <property type="molecule type" value="Genomic_DNA"/>
</dbReference>
<evidence type="ECO:0000256" key="1">
    <source>
        <dbReference type="ARBA" id="ARBA00004123"/>
    </source>
</evidence>
<comment type="subcellular location">
    <subcellularLocation>
        <location evidence="1">Nucleus</location>
    </subcellularLocation>
</comment>
<dbReference type="GO" id="GO:0003677">
    <property type="term" value="F:DNA binding"/>
    <property type="evidence" value="ECO:0007669"/>
    <property type="project" value="UniProtKB-KW"/>
</dbReference>
<keyword evidence="7" id="KW-0539">Nucleus</keyword>
<evidence type="ECO:0000256" key="8">
    <source>
        <dbReference type="SAM" id="MobiDB-lite"/>
    </source>
</evidence>
<feature type="compositionally biased region" description="Basic and acidic residues" evidence="8">
    <location>
        <begin position="565"/>
        <end position="574"/>
    </location>
</feature>
<keyword evidence="4" id="KW-0805">Transcription regulation</keyword>
<dbReference type="Pfam" id="PF00172">
    <property type="entry name" value="Zn_clus"/>
    <property type="match status" value="1"/>
</dbReference>
<evidence type="ECO:0000313" key="10">
    <source>
        <dbReference type="EMBL" id="KAG7530988.1"/>
    </source>
</evidence>
<feature type="compositionally biased region" description="Polar residues" evidence="8">
    <location>
        <begin position="644"/>
        <end position="653"/>
    </location>
</feature>
<dbReference type="CDD" id="cd12148">
    <property type="entry name" value="fungal_TF_MHR"/>
    <property type="match status" value="1"/>
</dbReference>
<feature type="compositionally biased region" description="Low complexity" evidence="8">
    <location>
        <begin position="10"/>
        <end position="23"/>
    </location>
</feature>
<keyword evidence="11" id="KW-1185">Reference proteome</keyword>
<evidence type="ECO:0000256" key="2">
    <source>
        <dbReference type="ARBA" id="ARBA00022723"/>
    </source>
</evidence>
<dbReference type="Gene3D" id="4.10.240.10">
    <property type="entry name" value="Zn(2)-C6 fungal-type DNA-binding domain"/>
    <property type="match status" value="1"/>
</dbReference>
<evidence type="ECO:0000256" key="7">
    <source>
        <dbReference type="ARBA" id="ARBA00023242"/>
    </source>
</evidence>
<feature type="region of interest" description="Disordered" evidence="8">
    <location>
        <begin position="138"/>
        <end position="184"/>
    </location>
</feature>
<dbReference type="PROSITE" id="PS50048">
    <property type="entry name" value="ZN2_CY6_FUNGAL_2"/>
    <property type="match status" value="1"/>
</dbReference>
<feature type="region of interest" description="Disordered" evidence="8">
    <location>
        <begin position="435"/>
        <end position="585"/>
    </location>
</feature>
<organism evidence="10 11">
    <name type="scientific">Filobasidium floriforme</name>
    <dbReference type="NCBI Taxonomy" id="5210"/>
    <lineage>
        <taxon>Eukaryota</taxon>
        <taxon>Fungi</taxon>
        <taxon>Dikarya</taxon>
        <taxon>Basidiomycota</taxon>
        <taxon>Agaricomycotina</taxon>
        <taxon>Tremellomycetes</taxon>
        <taxon>Filobasidiales</taxon>
        <taxon>Filobasidiaceae</taxon>
        <taxon>Filobasidium</taxon>
    </lineage>
</organism>
<protein>
    <recommendedName>
        <fullName evidence="9">Zn(2)-C6 fungal-type domain-containing protein</fullName>
    </recommendedName>
</protein>
<dbReference type="GO" id="GO:0005634">
    <property type="term" value="C:nucleus"/>
    <property type="evidence" value="ECO:0007669"/>
    <property type="project" value="UniProtKB-SubCell"/>
</dbReference>
<comment type="caution">
    <text evidence="10">The sequence shown here is derived from an EMBL/GenBank/DDBJ whole genome shotgun (WGS) entry which is preliminary data.</text>
</comment>
<dbReference type="Pfam" id="PF04082">
    <property type="entry name" value="Fungal_trans"/>
    <property type="match status" value="1"/>
</dbReference>
<keyword evidence="3" id="KW-0862">Zinc</keyword>
<feature type="compositionally biased region" description="Polar residues" evidence="8">
    <location>
        <begin position="323"/>
        <end position="334"/>
    </location>
</feature>
<feature type="compositionally biased region" description="Basic and acidic residues" evidence="8">
    <location>
        <begin position="141"/>
        <end position="158"/>
    </location>
</feature>
<dbReference type="GO" id="GO:0000981">
    <property type="term" value="F:DNA-binding transcription factor activity, RNA polymerase II-specific"/>
    <property type="evidence" value="ECO:0007669"/>
    <property type="project" value="InterPro"/>
</dbReference>
<feature type="compositionally biased region" description="Pro residues" evidence="8">
    <location>
        <begin position="456"/>
        <end position="467"/>
    </location>
</feature>
<dbReference type="SUPFAM" id="SSF57701">
    <property type="entry name" value="Zn2/Cys6 DNA-binding domain"/>
    <property type="match status" value="1"/>
</dbReference>
<evidence type="ECO:0000256" key="6">
    <source>
        <dbReference type="ARBA" id="ARBA00023163"/>
    </source>
</evidence>
<dbReference type="Proteomes" id="UP000812966">
    <property type="component" value="Unassembled WGS sequence"/>
</dbReference>
<feature type="compositionally biased region" description="Polar residues" evidence="8">
    <location>
        <begin position="58"/>
        <end position="71"/>
    </location>
</feature>
<feature type="region of interest" description="Disordered" evidence="8">
    <location>
        <begin position="227"/>
        <end position="405"/>
    </location>
</feature>
<sequence>MDRYPAYLQSPSDYSSSRGPPSYSHHHPPISPSQNGYLPHHHHHQQQHYDDSPGRGGSPQSSISPAIKSQNGRGGGGAGDTSPHGTGNSASSSSLAASMKPTLKRNQACLQCRRRKLKCDAARPHCKTCVRSYNHALRGADASRRERIRERQRERGEEEEKDDAVVDGVEDKDEPSAESLIPALSCTYEDPTEIQAKRQESAALTQKRYGQQIGAARILVEGLAGGSGLVRVDSSGDEVWETARHPGGRKRSVGSLMGGRNGTPEYGRAGKRRDTSQTHEQQQHNGGGDGNGSLRARPGHAEPQGQAVFIDPGLVREGGVSSGYPQTSPGSTSRRPPLPISEPGYHPGGYPNQPPIDPSIYPNAYPYVNHSNGGGMSQSLPGRGPPWEPTNHMPPSSHSGYDGYNSSYDRSSLMKPDFALGLGYPGTAQNYISPGPPPHMLDGLVPPSSRSNGPPFAEPLLPPPISYGPPESSARESLRGESIAGPVTHVDGGNGMMNGANGLASMGSMSGRMSTFPDEPNGGASGMYHGSERHSQNHQNNRNNQNNDSNVRMAPPFDVSQLDPHLSRNVREEPGWNGRESVPGAMPQQLVNGEAEENAHLKSKIAWLEAGLKRDGSHPPRGAPSIGSVDPRSTSSSRVESVTGISNGTSQTGGPEDGNMLALLSQAIDQSGYEPVTGHTAPNGQRKRNLDVGPTFPGIVTPLKPNTIFEIAPAESWATTIDSSRARTLANILNETNDVDMSDVKPFELSGSDGMVGCHGEENSQADAEPVLWDLLWPGWNKNLPNPELMDHIIEVFFHHVPTVTRLFHYDTFKARMALPATHKDFPNVAVLHGICAASARYTARVFTCNPEDEPWLRAGEHVEDPQREEDFGIRHQLFAWQAINTQLNRGVRIYESAQALILLANHHHMYARWAEGWVCIGLAARLMPPLGLGMRERANAGTGPAGKGPFLSPSLNGIEREERRALFWASVLYDIQISASSGWAGILQQDEIFVPLPASLEAFEAGATQDVPESDQTLHSPDLWSRHPACDGFVFHVKAMCLFHRVNKFIRLLKAKRSIGGAEVDARATKEFQDLDTSIATFLLTFPTELRDPLTPCSGKIKKPIDVDLFTPRLQVLYQAQTFLHEPFANLDIADDPSNQRLLDSSRSILKMIFAITSTCLDLSLISRADFGLHTAARTLVLFLKHAVRTGDTSAGTVEQLRSEVEVFRLAFIAHGKRFPIGLRHTKVLEAMLAGCAKEEPPATNGQLAIEPAHSQSPADAKMGFDGLDSLSERSVDSTKTPGLESMIPPASTRSEPIALESPVVSIVTPLSNGNQHNGRPVKKEPVMRLDTKHESADISQNDVQVVTNNGIAYKRAVSSSPIIQA</sequence>
<feature type="compositionally biased region" description="Low complexity" evidence="8">
    <location>
        <begin position="537"/>
        <end position="550"/>
    </location>
</feature>
<feature type="compositionally biased region" description="Low complexity" evidence="8">
    <location>
        <begin position="497"/>
        <end position="507"/>
    </location>
</feature>
<keyword evidence="2" id="KW-0479">Metal-binding</keyword>
<feature type="compositionally biased region" description="Low complexity" evidence="8">
    <location>
        <begin position="632"/>
        <end position="643"/>
    </location>
</feature>
<evidence type="ECO:0000313" key="11">
    <source>
        <dbReference type="Proteomes" id="UP000812966"/>
    </source>
</evidence>
<dbReference type="SMART" id="SM00906">
    <property type="entry name" value="Fungal_trans"/>
    <property type="match status" value="1"/>
</dbReference>
<gene>
    <name evidence="10" type="ORF">FFLO_04659</name>
</gene>
<feature type="compositionally biased region" description="Low complexity" evidence="8">
    <location>
        <begin position="89"/>
        <end position="98"/>
    </location>
</feature>
<reference evidence="10" key="1">
    <citation type="submission" date="2020-04" db="EMBL/GenBank/DDBJ databases">
        <title>Analysis of mating type loci in Filobasidium floriforme.</title>
        <authorList>
            <person name="Nowrousian M."/>
        </authorList>
    </citation>
    <scope>NUCLEOTIDE SEQUENCE</scope>
    <source>
        <strain evidence="10">CBS 6242</strain>
    </source>
</reference>
<dbReference type="GO" id="GO:0008270">
    <property type="term" value="F:zinc ion binding"/>
    <property type="evidence" value="ECO:0007669"/>
    <property type="project" value="InterPro"/>
</dbReference>
<dbReference type="InterPro" id="IPR051615">
    <property type="entry name" value="Transcr_Regulatory_Elem"/>
</dbReference>
<keyword evidence="6" id="KW-0804">Transcription</keyword>
<keyword evidence="5" id="KW-0238">DNA-binding</keyword>
<evidence type="ECO:0000256" key="3">
    <source>
        <dbReference type="ARBA" id="ARBA00022833"/>
    </source>
</evidence>
<proteinExistence type="predicted"/>
<feature type="region of interest" description="Disordered" evidence="8">
    <location>
        <begin position="613"/>
        <end position="659"/>
    </location>
</feature>
<dbReference type="SMART" id="SM00066">
    <property type="entry name" value="GAL4"/>
    <property type="match status" value="1"/>
</dbReference>
<evidence type="ECO:0000256" key="4">
    <source>
        <dbReference type="ARBA" id="ARBA00023015"/>
    </source>
</evidence>